<evidence type="ECO:0000313" key="2">
    <source>
        <dbReference type="Proteomes" id="UP001157938"/>
    </source>
</evidence>
<protein>
    <submittedName>
        <fullName evidence="1">Uncharacterized protein</fullName>
    </submittedName>
</protein>
<comment type="caution">
    <text evidence="1">The sequence shown here is derived from an EMBL/GenBank/DDBJ whole genome shotgun (WGS) entry which is preliminary data.</text>
</comment>
<gene>
    <name evidence="1" type="ORF">PFR001_LOCUS447</name>
</gene>
<keyword evidence="2" id="KW-1185">Reference proteome</keyword>
<sequence length="82" mass="8928">MGKDKGRKREYRAVSTDHAASRAARSALSVAAAKRLRDAESGDGRDVASLVRVASDRMLLCCKNAKVDKKSVDSHLDDQLLE</sequence>
<dbReference type="EMBL" id="CAKLBC010000086">
    <property type="protein sequence ID" value="CAH0484705.1"/>
    <property type="molecule type" value="Genomic_DNA"/>
</dbReference>
<accession>A0ABN8BSE7</accession>
<evidence type="ECO:0000313" key="1">
    <source>
        <dbReference type="EMBL" id="CAH0484705.1"/>
    </source>
</evidence>
<organism evidence="1 2">
    <name type="scientific">Peronospora farinosa</name>
    <dbReference type="NCBI Taxonomy" id="134698"/>
    <lineage>
        <taxon>Eukaryota</taxon>
        <taxon>Sar</taxon>
        <taxon>Stramenopiles</taxon>
        <taxon>Oomycota</taxon>
        <taxon>Peronosporomycetes</taxon>
        <taxon>Peronosporales</taxon>
        <taxon>Peronosporaceae</taxon>
        <taxon>Peronospora</taxon>
    </lineage>
</organism>
<name>A0ABN8BSE7_9STRA</name>
<reference evidence="1 2" key="1">
    <citation type="submission" date="2021-11" db="EMBL/GenBank/DDBJ databases">
        <authorList>
            <person name="Islam A."/>
            <person name="Islam S."/>
            <person name="Flora M.S."/>
            <person name="Rahman M."/>
            <person name="Ziaur R.M."/>
            <person name="Epstein J.H."/>
            <person name="Hassan M."/>
            <person name="Klassen M."/>
            <person name="Woodard K."/>
            <person name="Webb A."/>
            <person name="Webby R.J."/>
            <person name="El Zowalaty M.E."/>
        </authorList>
    </citation>
    <scope>NUCLEOTIDE SEQUENCE [LARGE SCALE GENOMIC DNA]</scope>
    <source>
        <strain evidence="1">Pf1</strain>
    </source>
</reference>
<dbReference type="Proteomes" id="UP001157938">
    <property type="component" value="Unassembled WGS sequence"/>
</dbReference>
<proteinExistence type="predicted"/>